<dbReference type="Pfam" id="PF12796">
    <property type="entry name" value="Ank_2"/>
    <property type="match status" value="1"/>
</dbReference>
<feature type="compositionally biased region" description="Basic and acidic residues" evidence="8">
    <location>
        <begin position="177"/>
        <end position="190"/>
    </location>
</feature>
<feature type="transmembrane region" description="Helical" evidence="9">
    <location>
        <begin position="301"/>
        <end position="319"/>
    </location>
</feature>
<name>A0A5C7J0T2_9ROSI</name>
<gene>
    <name evidence="11" type="ORF">EZV62_002951</name>
</gene>
<evidence type="ECO:0000256" key="8">
    <source>
        <dbReference type="SAM" id="MobiDB-lite"/>
    </source>
</evidence>
<dbReference type="PANTHER" id="PTHR24186:SF36">
    <property type="entry name" value="SERINE_THREONINE-PROTEIN PHOSPHATASE 6 REGULATORY ANKYRIN REPEAT SUBUNIT A-LIKE"/>
    <property type="match status" value="1"/>
</dbReference>
<evidence type="ECO:0000256" key="4">
    <source>
        <dbReference type="ARBA" id="ARBA00022989"/>
    </source>
</evidence>
<dbReference type="OrthoDB" id="1847170at2759"/>
<organism evidence="11 12">
    <name type="scientific">Acer yangbiense</name>
    <dbReference type="NCBI Taxonomy" id="1000413"/>
    <lineage>
        <taxon>Eukaryota</taxon>
        <taxon>Viridiplantae</taxon>
        <taxon>Streptophyta</taxon>
        <taxon>Embryophyta</taxon>
        <taxon>Tracheophyta</taxon>
        <taxon>Spermatophyta</taxon>
        <taxon>Magnoliopsida</taxon>
        <taxon>eudicotyledons</taxon>
        <taxon>Gunneridae</taxon>
        <taxon>Pentapetalae</taxon>
        <taxon>rosids</taxon>
        <taxon>malvids</taxon>
        <taxon>Sapindales</taxon>
        <taxon>Sapindaceae</taxon>
        <taxon>Hippocastanoideae</taxon>
        <taxon>Acereae</taxon>
        <taxon>Acer</taxon>
    </lineage>
</organism>
<evidence type="ECO:0000256" key="6">
    <source>
        <dbReference type="ARBA" id="ARBA00023136"/>
    </source>
</evidence>
<dbReference type="Proteomes" id="UP000323000">
    <property type="component" value="Chromosome 1"/>
</dbReference>
<keyword evidence="5 7" id="KW-0040">ANK repeat</keyword>
<dbReference type="InterPro" id="IPR002110">
    <property type="entry name" value="Ankyrin_rpt"/>
</dbReference>
<sequence length="372" mass="41455">MLFNMKDTSVAYKADNEGKTALHVAAGVGKVNIMKELISKCPSCCELVDKRGRNVLHFALESGNKKAVKLVLENPWLGNLINEKDENGNTHFLHAASIGYYHMRHRKVDMQVFNHQNHNAKDIIWGNNTASLGLEIIRDRLVWLETNCNYSPGRRMKVSENDSIGEGMDKGNTVRSKSIEDGKVEDEGKMSNKSNGGKRKDRSISNIMVKPRENELVAATLIATVTFAAGFTVPGGFVADKGLDQAVLHNLYASCFSHVLNSRILFEQWRFRHILIAFAMSAMVGAFLSGTYAVLHNNKNLAISACVVPFVVFTFIQVVSNRKTLSLIYSRLWFPTMSQLFGITYGQVATEKVIDLLSANKFTKSRICDTNT</sequence>
<comment type="caution">
    <text evidence="11">The sequence shown here is derived from an EMBL/GenBank/DDBJ whole genome shotgun (WGS) entry which is preliminary data.</text>
</comment>
<dbReference type="PANTHER" id="PTHR24186">
    <property type="entry name" value="PROTEIN PHOSPHATASE 1 REGULATORY SUBUNIT"/>
    <property type="match status" value="1"/>
</dbReference>
<keyword evidence="3" id="KW-0677">Repeat</keyword>
<dbReference type="GO" id="GO:0005886">
    <property type="term" value="C:plasma membrane"/>
    <property type="evidence" value="ECO:0007669"/>
    <property type="project" value="TreeGrafter"/>
</dbReference>
<dbReference type="EMBL" id="VAHF01000001">
    <property type="protein sequence ID" value="TXG74372.1"/>
    <property type="molecule type" value="Genomic_DNA"/>
</dbReference>
<keyword evidence="6 9" id="KW-0472">Membrane</keyword>
<evidence type="ECO:0000256" key="3">
    <source>
        <dbReference type="ARBA" id="ARBA00022737"/>
    </source>
</evidence>
<keyword evidence="4 9" id="KW-1133">Transmembrane helix</keyword>
<evidence type="ECO:0000256" key="1">
    <source>
        <dbReference type="ARBA" id="ARBA00004141"/>
    </source>
</evidence>
<evidence type="ECO:0000256" key="2">
    <source>
        <dbReference type="ARBA" id="ARBA00022692"/>
    </source>
</evidence>
<dbReference type="InterPro" id="IPR026961">
    <property type="entry name" value="PGG_dom"/>
</dbReference>
<feature type="region of interest" description="Disordered" evidence="8">
    <location>
        <begin position="159"/>
        <end position="205"/>
    </location>
</feature>
<feature type="repeat" description="ANK" evidence="7">
    <location>
        <begin position="17"/>
        <end position="40"/>
    </location>
</feature>
<reference evidence="12" key="1">
    <citation type="journal article" date="2019" name="Gigascience">
        <title>De novo genome assembly of the endangered Acer yangbiense, a plant species with extremely small populations endemic to Yunnan Province, China.</title>
        <authorList>
            <person name="Yang J."/>
            <person name="Wariss H.M."/>
            <person name="Tao L."/>
            <person name="Zhang R."/>
            <person name="Yun Q."/>
            <person name="Hollingsworth P."/>
            <person name="Dao Z."/>
            <person name="Luo G."/>
            <person name="Guo H."/>
            <person name="Ma Y."/>
            <person name="Sun W."/>
        </authorList>
    </citation>
    <scope>NUCLEOTIDE SEQUENCE [LARGE SCALE GENOMIC DNA]</scope>
    <source>
        <strain evidence="12">cv. Malutang</strain>
    </source>
</reference>
<dbReference type="InterPro" id="IPR036770">
    <property type="entry name" value="Ankyrin_rpt-contain_sf"/>
</dbReference>
<proteinExistence type="predicted"/>
<evidence type="ECO:0000313" key="11">
    <source>
        <dbReference type="EMBL" id="TXG74372.1"/>
    </source>
</evidence>
<comment type="subcellular location">
    <subcellularLocation>
        <location evidence="1">Membrane</location>
        <topology evidence="1">Multi-pass membrane protein</topology>
    </subcellularLocation>
</comment>
<dbReference type="Gene3D" id="1.25.40.20">
    <property type="entry name" value="Ankyrin repeat-containing domain"/>
    <property type="match status" value="1"/>
</dbReference>
<protein>
    <recommendedName>
        <fullName evidence="10">PGG domain-containing protein</fullName>
    </recommendedName>
</protein>
<feature type="transmembrane region" description="Helical" evidence="9">
    <location>
        <begin position="273"/>
        <end position="295"/>
    </location>
</feature>
<evidence type="ECO:0000256" key="5">
    <source>
        <dbReference type="ARBA" id="ARBA00023043"/>
    </source>
</evidence>
<dbReference type="Pfam" id="PF13962">
    <property type="entry name" value="PGG"/>
    <property type="match status" value="1"/>
</dbReference>
<feature type="transmembrane region" description="Helical" evidence="9">
    <location>
        <begin position="216"/>
        <end position="237"/>
    </location>
</feature>
<keyword evidence="2 9" id="KW-0812">Transmembrane</keyword>
<evidence type="ECO:0000259" key="10">
    <source>
        <dbReference type="Pfam" id="PF13962"/>
    </source>
</evidence>
<evidence type="ECO:0000256" key="9">
    <source>
        <dbReference type="SAM" id="Phobius"/>
    </source>
</evidence>
<dbReference type="PROSITE" id="PS50297">
    <property type="entry name" value="ANK_REP_REGION"/>
    <property type="match status" value="1"/>
</dbReference>
<feature type="domain" description="PGG" evidence="10">
    <location>
        <begin position="212"/>
        <end position="242"/>
    </location>
</feature>
<evidence type="ECO:0000313" key="12">
    <source>
        <dbReference type="Proteomes" id="UP000323000"/>
    </source>
</evidence>
<dbReference type="SMART" id="SM00248">
    <property type="entry name" value="ANK"/>
    <property type="match status" value="2"/>
</dbReference>
<keyword evidence="12" id="KW-1185">Reference proteome</keyword>
<dbReference type="PROSITE" id="PS50088">
    <property type="entry name" value="ANK_REPEAT"/>
    <property type="match status" value="1"/>
</dbReference>
<dbReference type="SUPFAM" id="SSF48403">
    <property type="entry name" value="Ankyrin repeat"/>
    <property type="match status" value="1"/>
</dbReference>
<evidence type="ECO:0000256" key="7">
    <source>
        <dbReference type="PROSITE-ProRule" id="PRU00023"/>
    </source>
</evidence>
<accession>A0A5C7J0T2</accession>
<dbReference type="AlphaFoldDB" id="A0A5C7J0T2"/>